<dbReference type="AlphaFoldDB" id="A0A014PYR0"/>
<dbReference type="InterPro" id="IPR023352">
    <property type="entry name" value="MAPEG-like_dom_sf"/>
</dbReference>
<evidence type="ECO:0000256" key="5">
    <source>
        <dbReference type="SAM" id="Phobius"/>
    </source>
</evidence>
<dbReference type="PANTHER" id="PTHR35814:SF1">
    <property type="entry name" value="GLUTATHIONE S-TRANSFERASE-RELATED"/>
    <property type="match status" value="1"/>
</dbReference>
<protein>
    <submittedName>
        <fullName evidence="6">Membrane protein</fullName>
    </submittedName>
</protein>
<dbReference type="PANTHER" id="PTHR35814">
    <property type="match status" value="1"/>
</dbReference>
<keyword evidence="7" id="KW-1185">Reference proteome</keyword>
<feature type="transmembrane region" description="Helical" evidence="5">
    <location>
        <begin position="72"/>
        <end position="91"/>
    </location>
</feature>
<dbReference type="OrthoDB" id="8537976at2"/>
<dbReference type="GO" id="GO:0016020">
    <property type="term" value="C:membrane"/>
    <property type="evidence" value="ECO:0007669"/>
    <property type="project" value="UniProtKB-SubCell"/>
</dbReference>
<evidence type="ECO:0000256" key="2">
    <source>
        <dbReference type="ARBA" id="ARBA00022692"/>
    </source>
</evidence>
<keyword evidence="4 5" id="KW-0472">Membrane</keyword>
<proteinExistence type="predicted"/>
<dbReference type="RefSeq" id="WP_034935800.1">
    <property type="nucleotide sequence ID" value="NZ_JFHN01000036.1"/>
</dbReference>
<name>A0A014PYR0_9GAMM</name>
<dbReference type="STRING" id="69222.BG55_07135"/>
<dbReference type="Gene3D" id="1.20.120.550">
    <property type="entry name" value="Membrane associated eicosanoid/glutathione metabolism-like domain"/>
    <property type="match status" value="1"/>
</dbReference>
<dbReference type="InterPro" id="IPR001129">
    <property type="entry name" value="Membr-assoc_MAPEG"/>
</dbReference>
<organism evidence="6 7">
    <name type="scientific">Erwinia mallotivora</name>
    <dbReference type="NCBI Taxonomy" id="69222"/>
    <lineage>
        <taxon>Bacteria</taxon>
        <taxon>Pseudomonadati</taxon>
        <taxon>Pseudomonadota</taxon>
        <taxon>Gammaproteobacteria</taxon>
        <taxon>Enterobacterales</taxon>
        <taxon>Erwiniaceae</taxon>
        <taxon>Erwinia</taxon>
    </lineage>
</organism>
<evidence type="ECO:0000256" key="4">
    <source>
        <dbReference type="ARBA" id="ARBA00023136"/>
    </source>
</evidence>
<dbReference type="Proteomes" id="UP000019918">
    <property type="component" value="Unassembled WGS sequence"/>
</dbReference>
<feature type="transmembrane region" description="Helical" evidence="5">
    <location>
        <begin position="6"/>
        <end position="25"/>
    </location>
</feature>
<keyword evidence="3 5" id="KW-1133">Transmembrane helix</keyword>
<dbReference type="PATRIC" id="fig|69222.5.peg.1464"/>
<dbReference type="Pfam" id="PF01124">
    <property type="entry name" value="MAPEG"/>
    <property type="match status" value="1"/>
</dbReference>
<evidence type="ECO:0000313" key="7">
    <source>
        <dbReference type="Proteomes" id="UP000019918"/>
    </source>
</evidence>
<evidence type="ECO:0000256" key="3">
    <source>
        <dbReference type="ARBA" id="ARBA00022989"/>
    </source>
</evidence>
<sequence length="131" mass="14884">MVSALYVVTGALFLIVLTLQVVRLRRQYRVAHGDGGFYDLQIAIRIHGNAVETIPLALLLLVMMEMNGAEIWMLHLVALLFFIGRGLHCYGMRTSILLWRKNGMMLTLLSLLAMIILNLIFLPWDLVLPLH</sequence>
<dbReference type="SUPFAM" id="SSF161084">
    <property type="entry name" value="MAPEG domain-like"/>
    <property type="match status" value="1"/>
</dbReference>
<evidence type="ECO:0000313" key="6">
    <source>
        <dbReference type="EMBL" id="EXU76127.1"/>
    </source>
</evidence>
<comment type="caution">
    <text evidence="6">The sequence shown here is derived from an EMBL/GenBank/DDBJ whole genome shotgun (WGS) entry which is preliminary data.</text>
</comment>
<gene>
    <name evidence="6" type="ORF">BG55_07135</name>
</gene>
<accession>A0A014PYR0</accession>
<feature type="transmembrane region" description="Helical" evidence="5">
    <location>
        <begin position="103"/>
        <end position="124"/>
    </location>
</feature>
<reference evidence="6 7" key="1">
    <citation type="submission" date="2014-02" db="EMBL/GenBank/DDBJ databases">
        <title>Draft genome of Erwinia mallotivora strain BT-MARDI, a papaya dieback pathogen.</title>
        <authorList>
            <person name="Redzuan R."/>
            <person name="Abu Bakar N."/>
            <person name="Badrun R."/>
            <person name="Mohd Raih M.F."/>
            <person name="Rozano L."/>
            <person name="Mat Amin N."/>
        </authorList>
    </citation>
    <scope>NUCLEOTIDE SEQUENCE [LARGE SCALE GENOMIC DNA]</scope>
    <source>
        <strain evidence="6 7">BT-MARDI</strain>
    </source>
</reference>
<dbReference type="EMBL" id="JFHN01000036">
    <property type="protein sequence ID" value="EXU76127.1"/>
    <property type="molecule type" value="Genomic_DNA"/>
</dbReference>
<evidence type="ECO:0000256" key="1">
    <source>
        <dbReference type="ARBA" id="ARBA00004370"/>
    </source>
</evidence>
<keyword evidence="2 5" id="KW-0812">Transmembrane</keyword>
<comment type="subcellular location">
    <subcellularLocation>
        <location evidence="1">Membrane</location>
    </subcellularLocation>
</comment>